<dbReference type="AlphaFoldDB" id="A0A7D9D362"/>
<protein>
    <submittedName>
        <fullName evidence="1">Uncharacterized protein</fullName>
    </submittedName>
</protein>
<evidence type="ECO:0000313" key="1">
    <source>
        <dbReference type="EMBL" id="VUX55530.1"/>
    </source>
</evidence>
<sequence length="56" mass="5997">MIVGDDFSLSPPLVITNAGLLSVFDGMDANPDSLDSVFLSMESFSSSHANSRPFFL</sequence>
<proteinExistence type="predicted"/>
<gene>
    <name evidence="1" type="ORF">JTBM06_V1_40008</name>
</gene>
<reference evidence="1" key="1">
    <citation type="submission" date="2019-07" db="EMBL/GenBank/DDBJ databases">
        <authorList>
            <person name="Weber M."/>
            <person name="Kostadinov I."/>
            <person name="Kostadinov D I."/>
        </authorList>
    </citation>
    <scope>NUCLEOTIDE SEQUENCE</scope>
    <source>
        <strain evidence="1">Gfbio:sag-sample-m06:053724c1-46a9-4a36-b237-ea2bf867836b</strain>
    </source>
</reference>
<accession>A0A7D9D362</accession>
<name>A0A7D9D362_9GAMM</name>
<organism evidence="1">
    <name type="scientific">uncultured Woeseiaceae bacterium</name>
    <dbReference type="NCBI Taxonomy" id="1983305"/>
    <lineage>
        <taxon>Bacteria</taxon>
        <taxon>Pseudomonadati</taxon>
        <taxon>Pseudomonadota</taxon>
        <taxon>Gammaproteobacteria</taxon>
        <taxon>Woeseiales</taxon>
        <taxon>Woeseiaceae</taxon>
        <taxon>environmental samples</taxon>
    </lineage>
</organism>
<dbReference type="EMBL" id="LR633967">
    <property type="protein sequence ID" value="VUX55530.1"/>
    <property type="molecule type" value="Genomic_DNA"/>
</dbReference>